<dbReference type="InterPro" id="IPR000719">
    <property type="entry name" value="Prot_kinase_dom"/>
</dbReference>
<organism evidence="2 3">
    <name type="scientific">Prorocentrum cordatum</name>
    <dbReference type="NCBI Taxonomy" id="2364126"/>
    <lineage>
        <taxon>Eukaryota</taxon>
        <taxon>Sar</taxon>
        <taxon>Alveolata</taxon>
        <taxon>Dinophyceae</taxon>
        <taxon>Prorocentrales</taxon>
        <taxon>Prorocentraceae</taxon>
        <taxon>Prorocentrum</taxon>
    </lineage>
</organism>
<dbReference type="PROSITE" id="PS50011">
    <property type="entry name" value="PROTEIN_KINASE_DOM"/>
    <property type="match status" value="1"/>
</dbReference>
<gene>
    <name evidence="2" type="ORF">PCOR1329_LOCUS81500</name>
</gene>
<proteinExistence type="predicted"/>
<accession>A0ABN9Y0L4</accession>
<dbReference type="SUPFAM" id="SSF56112">
    <property type="entry name" value="Protein kinase-like (PK-like)"/>
    <property type="match status" value="1"/>
</dbReference>
<evidence type="ECO:0000259" key="1">
    <source>
        <dbReference type="PROSITE" id="PS50011"/>
    </source>
</evidence>
<dbReference type="InterPro" id="IPR051681">
    <property type="entry name" value="Ser/Thr_Kinases-Pseudokinases"/>
</dbReference>
<sequence length="115" mass="12318">MAPEVVRQEVYGQAADIWGFGALAFELLELRSPYGDDITFPELEAALTVGLPPSLSDGELVEARCPGIQAVMDACFALDPAKRPTAQELLARIKGCYAPASALETELPGQVRDVQ</sequence>
<dbReference type="Pfam" id="PF00069">
    <property type="entry name" value="Pkinase"/>
    <property type="match status" value="1"/>
</dbReference>
<evidence type="ECO:0000313" key="2">
    <source>
        <dbReference type="EMBL" id="CAK0905977.1"/>
    </source>
</evidence>
<evidence type="ECO:0000313" key="3">
    <source>
        <dbReference type="Proteomes" id="UP001189429"/>
    </source>
</evidence>
<keyword evidence="3" id="KW-1185">Reference proteome</keyword>
<dbReference type="EMBL" id="CAUYUJ010021630">
    <property type="protein sequence ID" value="CAK0905977.1"/>
    <property type="molecule type" value="Genomic_DNA"/>
</dbReference>
<name>A0ABN9Y0L4_9DINO</name>
<feature type="domain" description="Protein kinase" evidence="1">
    <location>
        <begin position="1"/>
        <end position="103"/>
    </location>
</feature>
<reference evidence="2" key="1">
    <citation type="submission" date="2023-10" db="EMBL/GenBank/DDBJ databases">
        <authorList>
            <person name="Chen Y."/>
            <person name="Shah S."/>
            <person name="Dougan E. K."/>
            <person name="Thang M."/>
            <person name="Chan C."/>
        </authorList>
    </citation>
    <scope>NUCLEOTIDE SEQUENCE [LARGE SCALE GENOMIC DNA]</scope>
</reference>
<dbReference type="PANTHER" id="PTHR44329:SF261">
    <property type="entry name" value="ZINC FINGER CONTAINING PROTEIN KINASE-RELATED"/>
    <property type="match status" value="1"/>
</dbReference>
<comment type="caution">
    <text evidence="2">The sequence shown here is derived from an EMBL/GenBank/DDBJ whole genome shotgun (WGS) entry which is preliminary data.</text>
</comment>
<dbReference type="Proteomes" id="UP001189429">
    <property type="component" value="Unassembled WGS sequence"/>
</dbReference>
<dbReference type="PANTHER" id="PTHR44329">
    <property type="entry name" value="SERINE/THREONINE-PROTEIN KINASE TNNI3K-RELATED"/>
    <property type="match status" value="1"/>
</dbReference>
<protein>
    <recommendedName>
        <fullName evidence="1">Protein kinase domain-containing protein</fullName>
    </recommendedName>
</protein>
<dbReference type="InterPro" id="IPR011009">
    <property type="entry name" value="Kinase-like_dom_sf"/>
</dbReference>
<dbReference type="Gene3D" id="1.10.510.10">
    <property type="entry name" value="Transferase(Phosphotransferase) domain 1"/>
    <property type="match status" value="1"/>
</dbReference>